<evidence type="ECO:0000313" key="3">
    <source>
        <dbReference type="Proteomes" id="UP000799757"/>
    </source>
</evidence>
<dbReference type="EMBL" id="MU001858">
    <property type="protein sequence ID" value="KAF2795445.1"/>
    <property type="molecule type" value="Genomic_DNA"/>
</dbReference>
<feature type="compositionally biased region" description="Basic and acidic residues" evidence="1">
    <location>
        <begin position="233"/>
        <end position="246"/>
    </location>
</feature>
<evidence type="ECO:0000313" key="2">
    <source>
        <dbReference type="EMBL" id="KAF2795445.1"/>
    </source>
</evidence>
<dbReference type="AlphaFoldDB" id="A0A6A6XHS0"/>
<dbReference type="Proteomes" id="UP000799757">
    <property type="component" value="Unassembled WGS sequence"/>
</dbReference>
<gene>
    <name evidence="2" type="ORF">K505DRAFT_382347</name>
</gene>
<keyword evidence="3" id="KW-1185">Reference proteome</keyword>
<feature type="region of interest" description="Disordered" evidence="1">
    <location>
        <begin position="232"/>
        <end position="283"/>
    </location>
</feature>
<protein>
    <submittedName>
        <fullName evidence="2">Uncharacterized protein</fullName>
    </submittedName>
</protein>
<feature type="compositionally biased region" description="Basic residues" evidence="1">
    <location>
        <begin position="1"/>
        <end position="10"/>
    </location>
</feature>
<feature type="region of interest" description="Disordered" evidence="1">
    <location>
        <begin position="1"/>
        <end position="109"/>
    </location>
</feature>
<organism evidence="2 3">
    <name type="scientific">Melanomma pulvis-pyrius CBS 109.77</name>
    <dbReference type="NCBI Taxonomy" id="1314802"/>
    <lineage>
        <taxon>Eukaryota</taxon>
        <taxon>Fungi</taxon>
        <taxon>Dikarya</taxon>
        <taxon>Ascomycota</taxon>
        <taxon>Pezizomycotina</taxon>
        <taxon>Dothideomycetes</taxon>
        <taxon>Pleosporomycetidae</taxon>
        <taxon>Pleosporales</taxon>
        <taxon>Melanommataceae</taxon>
        <taxon>Melanomma</taxon>
    </lineage>
</organism>
<evidence type="ECO:0000256" key="1">
    <source>
        <dbReference type="SAM" id="MobiDB-lite"/>
    </source>
</evidence>
<accession>A0A6A6XHS0</accession>
<name>A0A6A6XHS0_9PLEO</name>
<proteinExistence type="predicted"/>
<sequence>MSTPRPRPRWRMVGDFHPSTASQHAPRLRWQDGGGMRPGRPTARVRAPTPAGRGRHIRTSVARPREEESRPATAIHTLRRPGLGCSDVGSGQWTSDGRRATVDGGQPPRYAWSRPGKVEAHPHPHPHPHPFTSPCASLVRPSAAHRHVLISDSACPSDATSCTPAPAGKALPSIHPHATRTFGPYRQAKPASSFRPSRSHWKDARARCLTSPAAIPRLGACSSYEPPLVAAKEAPKVHRRPADVPHARGRQRHPRDDTSPYRPSRFAVRLPPSRAKQAESAMQEASRSRYFVNSLRIKPTAALGTNIPALGNATSHGNQHQPLRWDPASAIRLGSQSLEPRPLYSQPTSNRNHRETCEASAPVSRHFLVETWGFYCPEQAESREIVTPGVAR</sequence>
<reference evidence="2" key="1">
    <citation type="journal article" date="2020" name="Stud. Mycol.">
        <title>101 Dothideomycetes genomes: a test case for predicting lifestyles and emergence of pathogens.</title>
        <authorList>
            <person name="Haridas S."/>
            <person name="Albert R."/>
            <person name="Binder M."/>
            <person name="Bloem J."/>
            <person name="Labutti K."/>
            <person name="Salamov A."/>
            <person name="Andreopoulos B."/>
            <person name="Baker S."/>
            <person name="Barry K."/>
            <person name="Bills G."/>
            <person name="Bluhm B."/>
            <person name="Cannon C."/>
            <person name="Castanera R."/>
            <person name="Culley D."/>
            <person name="Daum C."/>
            <person name="Ezra D."/>
            <person name="Gonzalez J."/>
            <person name="Henrissat B."/>
            <person name="Kuo A."/>
            <person name="Liang C."/>
            <person name="Lipzen A."/>
            <person name="Lutzoni F."/>
            <person name="Magnuson J."/>
            <person name="Mondo S."/>
            <person name="Nolan M."/>
            <person name="Ohm R."/>
            <person name="Pangilinan J."/>
            <person name="Park H.-J."/>
            <person name="Ramirez L."/>
            <person name="Alfaro M."/>
            <person name="Sun H."/>
            <person name="Tritt A."/>
            <person name="Yoshinaga Y."/>
            <person name="Zwiers L.-H."/>
            <person name="Turgeon B."/>
            <person name="Goodwin S."/>
            <person name="Spatafora J."/>
            <person name="Crous P."/>
            <person name="Grigoriev I."/>
        </authorList>
    </citation>
    <scope>NUCLEOTIDE SEQUENCE</scope>
    <source>
        <strain evidence="2">CBS 109.77</strain>
    </source>
</reference>